<keyword evidence="4" id="KW-0328">Glycosyltransferase</keyword>
<dbReference type="PANTHER" id="PTHR45941:SF1">
    <property type="entry name" value="ALPHA-N-ACETYLGALACTOSAMINIDE ALPHA-2,6-SIALYLTRANSFERASE 1"/>
    <property type="match status" value="1"/>
</dbReference>
<evidence type="ECO:0000256" key="12">
    <source>
        <dbReference type="ARBA" id="ARBA00023180"/>
    </source>
</evidence>
<sequence>MRSCLRRRGHLGHGVLWLLLLALLLLFLFVLPSFIKERSTKPSRYQYSWNNVKWAWKSLQNSMSLAPILQQRTSVRAEPVHENSSLDTDPRLIVHLANGNRRAEATQAPQWKQEMVPGTARAALLKRQGEEKTQVDALPPRGQRKEMSSIGTETLTLQTQDMKTRNSGDQNGRLTATRAVLTRNQGKALATTGVMTTIVREKAKTTATVPAKEKAAEATVAPSPCPTTPGLKAANFKSEPRWDFEEKYSFDVGGLQTACPDSVKVKASKSPWLQNLFLPNLTLFLDSRHFNQSEWKRLEHFAPPFGFMELNQSLVQKVVTRFPPVPQQQLLLASLPPGSSRCITCAVVGNGGILNNSHIGREIDSHDYVFRLSGALIKGYEQDVGTRTSFYGFTAFSLTQSLLSLGGRGFRQVPVGKDIRYLHFLEGTRDYEWLEAMLLNQTLVKQNLFWFRRRPQEAFREDLHLDRYLLLHPDLLRYMKNRFLRSNTLNTNHWRIYRPTTGALLLLTALQLCDQVSAYGFITEGHERFSDHYYDKTWKKLIFYINHDFKLERAVWKRLHDEGIIRLYQRPQTAKAEN</sequence>
<comment type="catalytic activity">
    <reaction evidence="16">
        <text>a 3-O-[N-acetyl-alpha-D-galactosaminyl]-L-threonyl-[protein] + CMP-N-acetyl-beta-neuraminate = a 3-O-[N-acetyl-alpha-neuraminosyl-(2-&gt;6)-N-acetyl-alpha-D-galactosaminyl]-L-threonyl-[protein] + CMP + H(+)</text>
        <dbReference type="Rhea" id="RHEA:81643"/>
        <dbReference type="Rhea" id="RHEA-COMP:11689"/>
        <dbReference type="Rhea" id="RHEA-COMP:19720"/>
        <dbReference type="ChEBI" id="CHEBI:15378"/>
        <dbReference type="ChEBI" id="CHEBI:57812"/>
        <dbReference type="ChEBI" id="CHEBI:60377"/>
        <dbReference type="ChEBI" id="CHEBI:87075"/>
        <dbReference type="ChEBI" id="CHEBI:231970"/>
    </reaction>
    <physiologicalReaction direction="left-to-right" evidence="16">
        <dbReference type="Rhea" id="RHEA:81644"/>
    </physiologicalReaction>
</comment>
<keyword evidence="10" id="KW-0472">Membrane</keyword>
<evidence type="ECO:0000256" key="4">
    <source>
        <dbReference type="ARBA" id="ARBA00022676"/>
    </source>
</evidence>
<comment type="pathway">
    <text evidence="2">Protein modification; protein glycosylation.</text>
</comment>
<dbReference type="Gene3D" id="3.90.1480.20">
    <property type="entry name" value="Glycosyl transferase family 29"/>
    <property type="match status" value="1"/>
</dbReference>
<keyword evidence="11" id="KW-1015">Disulfide bond</keyword>
<keyword evidence="6" id="KW-0812">Transmembrane</keyword>
<dbReference type="InterPro" id="IPR038578">
    <property type="entry name" value="GT29-like_sf"/>
</dbReference>
<dbReference type="Proteomes" id="UP000005447">
    <property type="component" value="Unassembled WGS sequence"/>
</dbReference>
<dbReference type="InterPro" id="IPR001675">
    <property type="entry name" value="Glyco_trans_29"/>
</dbReference>
<protein>
    <recommendedName>
        <fullName evidence="14">alpha-N-acetylgalactosaminide alpha-2,6-sialyltransferase</fullName>
        <ecNumber evidence="14">2.4.3.3</ecNumber>
    </recommendedName>
</protein>
<dbReference type="GO" id="GO:0001665">
    <property type="term" value="F:alpha-N-acetylgalactosaminide alpha-2,6-sialyltransferase activity"/>
    <property type="evidence" value="ECO:0007669"/>
    <property type="project" value="UniProtKB-EC"/>
</dbReference>
<evidence type="ECO:0000256" key="9">
    <source>
        <dbReference type="ARBA" id="ARBA00023034"/>
    </source>
</evidence>
<keyword evidence="7" id="KW-0735">Signal-anchor</keyword>
<keyword evidence="12" id="KW-0325">Glycoprotein</keyword>
<keyword evidence="9" id="KW-0333">Golgi apparatus</keyword>
<evidence type="ECO:0000256" key="10">
    <source>
        <dbReference type="ARBA" id="ARBA00023136"/>
    </source>
</evidence>
<dbReference type="GeneID" id="100722416"/>
<proteinExistence type="inferred from homology"/>
<feature type="region of interest" description="Disordered" evidence="17">
    <location>
        <begin position="127"/>
        <end position="148"/>
    </location>
</feature>
<keyword evidence="8" id="KW-1133">Transmembrane helix</keyword>
<evidence type="ECO:0000256" key="7">
    <source>
        <dbReference type="ARBA" id="ARBA00022968"/>
    </source>
</evidence>
<dbReference type="Ensembl" id="ENSCPOT00000002453.3">
    <property type="protein sequence ID" value="ENSCPOP00000002203.2"/>
    <property type="gene ID" value="ENSCPOG00000002420.4"/>
</dbReference>
<comment type="catalytic activity">
    <reaction evidence="13">
        <text>a beta-D-galactosyl-(1-&gt;3)-N-acetyl-alpha-D-galactosaminyl derivative + CMP-N-acetyl-beta-neuraminate = a beta-D-galactosyl-(1-&gt;3)-[N-acetyl-alpha-neuraminyl-(2-&gt;6)]-N-acetyl-alpha-D-galactosaminyl derivative + CMP + H(+)</text>
        <dbReference type="Rhea" id="RHEA:11136"/>
        <dbReference type="ChEBI" id="CHEBI:15378"/>
        <dbReference type="ChEBI" id="CHEBI:57812"/>
        <dbReference type="ChEBI" id="CHEBI:60377"/>
        <dbReference type="ChEBI" id="CHEBI:133470"/>
        <dbReference type="ChEBI" id="CHEBI:140764"/>
        <dbReference type="EC" id="2.4.3.3"/>
    </reaction>
    <physiologicalReaction direction="left-to-right" evidence="13">
        <dbReference type="Rhea" id="RHEA:11137"/>
    </physiologicalReaction>
</comment>
<evidence type="ECO:0000256" key="17">
    <source>
        <dbReference type="SAM" id="MobiDB-lite"/>
    </source>
</evidence>
<evidence type="ECO:0000313" key="18">
    <source>
        <dbReference type="Ensembl" id="ENSCPOP00000002203.2"/>
    </source>
</evidence>
<evidence type="ECO:0000256" key="11">
    <source>
        <dbReference type="ARBA" id="ARBA00023157"/>
    </source>
</evidence>
<comment type="similarity">
    <text evidence="3">Belongs to the glycosyltransferase 29 family.</text>
</comment>
<evidence type="ECO:0000256" key="13">
    <source>
        <dbReference type="ARBA" id="ARBA00036348"/>
    </source>
</evidence>
<dbReference type="OrthoDB" id="10264956at2759"/>
<evidence type="ECO:0000256" key="8">
    <source>
        <dbReference type="ARBA" id="ARBA00022989"/>
    </source>
</evidence>
<dbReference type="InParanoid" id="H0UYJ0"/>
<dbReference type="PANTHER" id="PTHR45941">
    <property type="entry name" value="ALPHA-N-ACETYLGALACTOSAMINIDE ALPHA-2,6-SIALYLTRANSFERASE 2-LIKE-RELATED"/>
    <property type="match status" value="1"/>
</dbReference>
<dbReference type="GO" id="GO:0048874">
    <property type="term" value="P:host-mediated modulation of intestinal microbiota composition"/>
    <property type="evidence" value="ECO:0007669"/>
    <property type="project" value="Ensembl"/>
</dbReference>
<gene>
    <name evidence="18" type="primary">ST6GALNAC1</name>
</gene>
<dbReference type="FunFam" id="3.90.1480.20:FF:000013">
    <property type="entry name" value="ST6 N-acetylgalactosaminide alpha-2,6-sialyltransferase 1"/>
    <property type="match status" value="1"/>
</dbReference>
<evidence type="ECO:0000256" key="16">
    <source>
        <dbReference type="ARBA" id="ARBA00052285"/>
    </source>
</evidence>
<comment type="catalytic activity">
    <reaction evidence="15">
        <text>a 3-O-[N-acetyl-alpha-neuraminyl-(2-&gt;3)-beta-D-galactosyl-(1-&gt;3)-N-acetyl-alpha-D-galactosaminyl]-L-threonyl-[protein] + CMP-N-acetyl-beta-neuraminate = a 3-O-{alpha-Neu5Ac-(2-&gt;3)-beta-D-Gal-(1-&gt;3)-[alpha-Neu5Ac-(2-&gt;6)]-alpha-D-GalNAc}-L-threonyl-[protein] + CMP + H(+)</text>
        <dbReference type="Rhea" id="RHEA:81659"/>
        <dbReference type="Rhea" id="RHEA-COMP:14417"/>
        <dbReference type="Rhea" id="RHEA-COMP:16763"/>
        <dbReference type="ChEBI" id="CHEBI:15378"/>
        <dbReference type="ChEBI" id="CHEBI:57812"/>
        <dbReference type="ChEBI" id="CHEBI:60377"/>
        <dbReference type="ChEBI" id="CHEBI:139598"/>
        <dbReference type="ChEBI" id="CHEBI:156398"/>
    </reaction>
    <physiologicalReaction direction="left-to-right" evidence="15">
        <dbReference type="Rhea" id="RHEA:81660"/>
    </physiologicalReaction>
</comment>
<dbReference type="STRING" id="10141.ENSCPOP00000002203"/>
<dbReference type="VEuPathDB" id="HostDB:ENSCPOG00000002420"/>
<evidence type="ECO:0000256" key="15">
    <source>
        <dbReference type="ARBA" id="ARBA00050664"/>
    </source>
</evidence>
<keyword evidence="5" id="KW-0808">Transferase</keyword>
<evidence type="ECO:0000256" key="5">
    <source>
        <dbReference type="ARBA" id="ARBA00022679"/>
    </source>
</evidence>
<dbReference type="eggNOG" id="KOG2692">
    <property type="taxonomic scope" value="Eukaryota"/>
</dbReference>
<dbReference type="HOGENOM" id="CLU_032020_4_1_1"/>
<reference evidence="18" key="3">
    <citation type="submission" date="2025-09" db="UniProtKB">
        <authorList>
            <consortium name="Ensembl"/>
        </authorList>
    </citation>
    <scope>IDENTIFICATION</scope>
    <source>
        <strain evidence="18">2N</strain>
    </source>
</reference>
<reference evidence="18" key="2">
    <citation type="submission" date="2025-08" db="UniProtKB">
        <authorList>
            <consortium name="Ensembl"/>
        </authorList>
    </citation>
    <scope>IDENTIFICATION</scope>
    <source>
        <strain evidence="18">2N</strain>
    </source>
</reference>
<dbReference type="GO" id="GO:0000139">
    <property type="term" value="C:Golgi membrane"/>
    <property type="evidence" value="ECO:0007669"/>
    <property type="project" value="UniProtKB-SubCell"/>
</dbReference>
<dbReference type="AlphaFoldDB" id="H0UYJ0"/>
<evidence type="ECO:0000256" key="14">
    <source>
        <dbReference type="ARBA" id="ARBA00039109"/>
    </source>
</evidence>
<dbReference type="EC" id="2.4.3.3" evidence="14"/>
<dbReference type="Pfam" id="PF00777">
    <property type="entry name" value="Glyco_transf_29"/>
    <property type="match status" value="1"/>
</dbReference>
<organism evidence="18 19">
    <name type="scientific">Cavia porcellus</name>
    <name type="common">Guinea pig</name>
    <dbReference type="NCBI Taxonomy" id="10141"/>
    <lineage>
        <taxon>Eukaryota</taxon>
        <taxon>Metazoa</taxon>
        <taxon>Chordata</taxon>
        <taxon>Craniata</taxon>
        <taxon>Vertebrata</taxon>
        <taxon>Euteleostomi</taxon>
        <taxon>Mammalia</taxon>
        <taxon>Eutheria</taxon>
        <taxon>Euarchontoglires</taxon>
        <taxon>Glires</taxon>
        <taxon>Rodentia</taxon>
        <taxon>Hystricomorpha</taxon>
        <taxon>Caviidae</taxon>
        <taxon>Cavia</taxon>
    </lineage>
</organism>
<reference evidence="19" key="1">
    <citation type="journal article" date="2011" name="Nature">
        <title>A high-resolution map of human evolutionary constraint using 29 mammals.</title>
        <authorList>
            <person name="Lindblad-Toh K."/>
            <person name="Garber M."/>
            <person name="Zuk O."/>
            <person name="Lin M.F."/>
            <person name="Parker B.J."/>
            <person name="Washietl S."/>
            <person name="Kheradpour P."/>
            <person name="Ernst J."/>
            <person name="Jordan G."/>
            <person name="Mauceli E."/>
            <person name="Ward L.D."/>
            <person name="Lowe C.B."/>
            <person name="Holloway A.K."/>
            <person name="Clamp M."/>
            <person name="Gnerre S."/>
            <person name="Alfoldi J."/>
            <person name="Beal K."/>
            <person name="Chang J."/>
            <person name="Clawson H."/>
            <person name="Cuff J."/>
            <person name="Di Palma F."/>
            <person name="Fitzgerald S."/>
            <person name="Flicek P."/>
            <person name="Guttman M."/>
            <person name="Hubisz M.J."/>
            <person name="Jaffe D.B."/>
            <person name="Jungreis I."/>
            <person name="Kent W.J."/>
            <person name="Kostka D."/>
            <person name="Lara M."/>
            <person name="Martins A.L."/>
            <person name="Massingham T."/>
            <person name="Moltke I."/>
            <person name="Raney B.J."/>
            <person name="Rasmussen M.D."/>
            <person name="Robinson J."/>
            <person name="Stark A."/>
            <person name="Vilella A.J."/>
            <person name="Wen J."/>
            <person name="Xie X."/>
            <person name="Zody M.C."/>
            <person name="Baldwin J."/>
            <person name="Bloom T."/>
            <person name="Chin C.W."/>
            <person name="Heiman D."/>
            <person name="Nicol R."/>
            <person name="Nusbaum C."/>
            <person name="Young S."/>
            <person name="Wilkinson J."/>
            <person name="Worley K.C."/>
            <person name="Kovar C.L."/>
            <person name="Muzny D.M."/>
            <person name="Gibbs R.A."/>
            <person name="Cree A."/>
            <person name="Dihn H.H."/>
            <person name="Fowler G."/>
            <person name="Jhangiani S."/>
            <person name="Joshi V."/>
            <person name="Lee S."/>
            <person name="Lewis L.R."/>
            <person name="Nazareth L.V."/>
            <person name="Okwuonu G."/>
            <person name="Santibanez J."/>
            <person name="Warren W.C."/>
            <person name="Mardis E.R."/>
            <person name="Weinstock G.M."/>
            <person name="Wilson R.K."/>
            <person name="Delehaunty K."/>
            <person name="Dooling D."/>
            <person name="Fronik C."/>
            <person name="Fulton L."/>
            <person name="Fulton B."/>
            <person name="Graves T."/>
            <person name="Minx P."/>
            <person name="Sodergren E."/>
            <person name="Birney E."/>
            <person name="Margulies E.H."/>
            <person name="Herrero J."/>
            <person name="Green E.D."/>
            <person name="Haussler D."/>
            <person name="Siepel A."/>
            <person name="Goldman N."/>
            <person name="Pollard K.S."/>
            <person name="Pedersen J.S."/>
            <person name="Lander E.S."/>
            <person name="Kellis M."/>
        </authorList>
    </citation>
    <scope>NUCLEOTIDE SEQUENCE [LARGE SCALE GENOMIC DNA]</scope>
    <source>
        <strain evidence="19">2N</strain>
    </source>
</reference>
<evidence type="ECO:0000256" key="3">
    <source>
        <dbReference type="ARBA" id="ARBA00006003"/>
    </source>
</evidence>
<evidence type="ECO:0000313" key="19">
    <source>
        <dbReference type="Proteomes" id="UP000005447"/>
    </source>
</evidence>
<dbReference type="GO" id="GO:1901137">
    <property type="term" value="P:carbohydrate derivative biosynthetic process"/>
    <property type="evidence" value="ECO:0007669"/>
    <property type="project" value="UniProtKB-ARBA"/>
</dbReference>
<dbReference type="OMA" id="WDFEEQY"/>
<dbReference type="FunCoup" id="H0UYJ0">
    <property type="interactions" value="80"/>
</dbReference>
<dbReference type="GeneTree" id="ENSGT00940000159930"/>
<keyword evidence="19" id="KW-1185">Reference proteome</keyword>
<evidence type="ECO:0000256" key="6">
    <source>
        <dbReference type="ARBA" id="ARBA00022692"/>
    </source>
</evidence>
<accession>H0UYJ0</accession>
<dbReference type="RefSeq" id="XP_023418654.1">
    <property type="nucleotide sequence ID" value="XM_023562886.2"/>
</dbReference>
<dbReference type="GO" id="GO:0009312">
    <property type="term" value="P:oligosaccharide biosynthetic process"/>
    <property type="evidence" value="ECO:0007669"/>
    <property type="project" value="Ensembl"/>
</dbReference>
<dbReference type="Bgee" id="ENSCPOG00000002420">
    <property type="expression patterns" value="Expressed in adult mammalian kidney and 2 other cell types or tissues"/>
</dbReference>
<dbReference type="EMBL" id="AAKN02047305">
    <property type="status" value="NOT_ANNOTATED_CDS"/>
    <property type="molecule type" value="Genomic_DNA"/>
</dbReference>
<evidence type="ECO:0000256" key="1">
    <source>
        <dbReference type="ARBA" id="ARBA00004323"/>
    </source>
</evidence>
<comment type="subcellular location">
    <subcellularLocation>
        <location evidence="1">Golgi apparatus membrane</location>
        <topology evidence="1">Single-pass type II membrane protein</topology>
    </subcellularLocation>
</comment>
<evidence type="ECO:0000256" key="2">
    <source>
        <dbReference type="ARBA" id="ARBA00004922"/>
    </source>
</evidence>
<name>H0UYJ0_CAVPO</name>